<dbReference type="EMBL" id="CP113527">
    <property type="protein sequence ID" value="WDV05511.1"/>
    <property type="molecule type" value="Genomic_DNA"/>
</dbReference>
<name>A0AAJ5RIB4_9BACI</name>
<dbReference type="KEGG" id="liu:OU989_14510"/>
<keyword evidence="1" id="KW-1133">Transmembrane helix</keyword>
<keyword evidence="5" id="KW-1185">Reference proteome</keyword>
<reference evidence="3" key="1">
    <citation type="submission" date="2022-11" db="EMBL/GenBank/DDBJ databases">
        <title>Lysinibacillus irui.</title>
        <authorList>
            <person name="Akintayo S.O."/>
        </authorList>
    </citation>
    <scope>NUCLEOTIDE SEQUENCE</scope>
    <source>
        <strain evidence="3">IRB4-01</strain>
    </source>
</reference>
<proteinExistence type="predicted"/>
<dbReference type="RefSeq" id="WP_274793723.1">
    <property type="nucleotide sequence ID" value="NZ_CP113527.1"/>
</dbReference>
<dbReference type="EMBL" id="JAXUIA010000006">
    <property type="protein sequence ID" value="MEA0976582.1"/>
    <property type="molecule type" value="Genomic_DNA"/>
</dbReference>
<organism evidence="3 4">
    <name type="scientific">Lysinibacillus irui</name>
    <dbReference type="NCBI Taxonomy" id="2998077"/>
    <lineage>
        <taxon>Bacteria</taxon>
        <taxon>Bacillati</taxon>
        <taxon>Bacillota</taxon>
        <taxon>Bacilli</taxon>
        <taxon>Bacillales</taxon>
        <taxon>Bacillaceae</taxon>
        <taxon>Lysinibacillus</taxon>
    </lineage>
</organism>
<sequence>MNESGYSFAETILAMGIFTLLCTSLLPITYTMKTNLLNKKLEVIAAETAYEGIKQYQAKQQTEGTRTIEQVDYHWIFDGQDVCVRFQNTRELRQKCINVNGEAHG</sequence>
<evidence type="ECO:0000256" key="1">
    <source>
        <dbReference type="SAM" id="Phobius"/>
    </source>
</evidence>
<feature type="transmembrane region" description="Helical" evidence="1">
    <location>
        <begin position="12"/>
        <end position="30"/>
    </location>
</feature>
<dbReference type="Proteomes" id="UP001289615">
    <property type="component" value="Unassembled WGS sequence"/>
</dbReference>
<protein>
    <submittedName>
        <fullName evidence="3">Uncharacterized protein</fullName>
    </submittedName>
</protein>
<evidence type="ECO:0000313" key="4">
    <source>
        <dbReference type="Proteomes" id="UP001219585"/>
    </source>
</evidence>
<evidence type="ECO:0000313" key="5">
    <source>
        <dbReference type="Proteomes" id="UP001289615"/>
    </source>
</evidence>
<gene>
    <name evidence="3" type="ORF">OU989_14510</name>
    <name evidence="2" type="ORF">U6C28_09790</name>
</gene>
<evidence type="ECO:0000313" key="3">
    <source>
        <dbReference type="EMBL" id="WDV05511.1"/>
    </source>
</evidence>
<dbReference type="AlphaFoldDB" id="A0AAJ5RIB4"/>
<keyword evidence="1" id="KW-0472">Membrane</keyword>
<accession>A0AAJ5RIB4</accession>
<keyword evidence="1" id="KW-0812">Transmembrane</keyword>
<dbReference type="Proteomes" id="UP001219585">
    <property type="component" value="Chromosome"/>
</dbReference>
<evidence type="ECO:0000313" key="2">
    <source>
        <dbReference type="EMBL" id="MEA0976582.1"/>
    </source>
</evidence>
<reference evidence="2 5" key="2">
    <citation type="submission" date="2023-12" db="EMBL/GenBank/DDBJ databases">
        <title>Genome comparison identifies genes involved in endophytic behavior of Lysinibacillus irui and provides insights into its role as a plant-growth promoting bacterium.</title>
        <authorList>
            <person name="Hilario S."/>
            <person name="Matos I."/>
            <person name="Goncalves M.F.M."/>
            <person name="Pardo C.A."/>
            <person name="Santos M.J."/>
        </authorList>
    </citation>
    <scope>NUCLEOTIDE SEQUENCE [LARGE SCALE GENOMIC DNA]</scope>
    <source>
        <strain evidence="2 5">B3</strain>
    </source>
</reference>